<proteinExistence type="predicted"/>
<keyword evidence="2" id="KW-0813">Transport</keyword>
<dbReference type="GO" id="GO:0055085">
    <property type="term" value="P:transmembrane transport"/>
    <property type="evidence" value="ECO:0007669"/>
    <property type="project" value="InterPro"/>
</dbReference>
<accession>A0A9D2L899</accession>
<organism evidence="8 9">
    <name type="scientific">Candidatus Enterocloster faecavium</name>
    <dbReference type="NCBI Taxonomy" id="2838560"/>
    <lineage>
        <taxon>Bacteria</taxon>
        <taxon>Bacillati</taxon>
        <taxon>Bacillota</taxon>
        <taxon>Clostridia</taxon>
        <taxon>Lachnospirales</taxon>
        <taxon>Lachnospiraceae</taxon>
        <taxon>Enterocloster</taxon>
    </lineage>
</organism>
<evidence type="ECO:0000256" key="4">
    <source>
        <dbReference type="ARBA" id="ARBA00022989"/>
    </source>
</evidence>
<comment type="caution">
    <text evidence="8">The sequence shown here is derived from an EMBL/GenBank/DDBJ whole genome shotgun (WGS) entry which is preliminary data.</text>
</comment>
<dbReference type="Proteomes" id="UP000886804">
    <property type="component" value="Unassembled WGS sequence"/>
</dbReference>
<evidence type="ECO:0000256" key="1">
    <source>
        <dbReference type="ARBA" id="ARBA00004141"/>
    </source>
</evidence>
<feature type="transmembrane region" description="Helical" evidence="6">
    <location>
        <begin position="56"/>
        <end position="89"/>
    </location>
</feature>
<evidence type="ECO:0000259" key="7">
    <source>
        <dbReference type="Pfam" id="PF03600"/>
    </source>
</evidence>
<feature type="transmembrane region" description="Helical" evidence="6">
    <location>
        <begin position="204"/>
        <end position="223"/>
    </location>
</feature>
<keyword evidence="5 6" id="KW-0472">Membrane</keyword>
<keyword evidence="4 6" id="KW-1133">Transmembrane helix</keyword>
<name>A0A9D2L899_9FIRM</name>
<gene>
    <name evidence="8" type="ORF">H9716_08330</name>
</gene>
<dbReference type="InterPro" id="IPR004680">
    <property type="entry name" value="Cit_transptr-like_dom"/>
</dbReference>
<evidence type="ECO:0000313" key="9">
    <source>
        <dbReference type="Proteomes" id="UP000886804"/>
    </source>
</evidence>
<feature type="transmembrane region" description="Helical" evidence="6">
    <location>
        <begin position="172"/>
        <end position="192"/>
    </location>
</feature>
<reference evidence="8" key="2">
    <citation type="submission" date="2021-04" db="EMBL/GenBank/DDBJ databases">
        <authorList>
            <person name="Gilroy R."/>
        </authorList>
    </citation>
    <scope>NUCLEOTIDE SEQUENCE</scope>
    <source>
        <strain evidence="8">CHK188-4685</strain>
    </source>
</reference>
<protein>
    <submittedName>
        <fullName evidence="8">Citrate transporter</fullName>
    </submittedName>
</protein>
<dbReference type="Pfam" id="PF03600">
    <property type="entry name" value="CitMHS"/>
    <property type="match status" value="1"/>
</dbReference>
<keyword evidence="3 6" id="KW-0812">Transmembrane</keyword>
<evidence type="ECO:0000256" key="3">
    <source>
        <dbReference type="ARBA" id="ARBA00022692"/>
    </source>
</evidence>
<feature type="non-terminal residue" evidence="8">
    <location>
        <position position="1"/>
    </location>
</feature>
<evidence type="ECO:0000256" key="5">
    <source>
        <dbReference type="ARBA" id="ARBA00023136"/>
    </source>
</evidence>
<sequence length="257" mass="27718">IPGMAVSVIYMLFVAVHLGMKERKRVGIKNISHEELMALTAPASPEEEALKRPKNVWINAIMTIAIVVMLVLGTFPSMFLFLVGTGLALMINYKSIKEQKARISDNAGDALQVVILVFAAGIFMGLFTNSGMSDALANSLITLIPPQLGRFWGLITAIVSAPGTFLLSNDAFYYGVLPVFAEAGYTYGFTALELGTASLLGQAFHLLSPLVAFIYLLLNLTGLDMGEWQRESAKWAVGIFVIFIALAAITGSVPLVK</sequence>
<feature type="transmembrane region" description="Helical" evidence="6">
    <location>
        <begin position="235"/>
        <end position="256"/>
    </location>
</feature>
<comment type="subcellular location">
    <subcellularLocation>
        <location evidence="1">Membrane</location>
        <topology evidence="1">Multi-pass membrane protein</topology>
    </subcellularLocation>
</comment>
<evidence type="ECO:0000256" key="2">
    <source>
        <dbReference type="ARBA" id="ARBA00022448"/>
    </source>
</evidence>
<feature type="domain" description="Citrate transporter-like" evidence="7">
    <location>
        <begin position="3"/>
        <end position="201"/>
    </location>
</feature>
<dbReference type="EMBL" id="DWYS01000099">
    <property type="protein sequence ID" value="HJB07857.1"/>
    <property type="molecule type" value="Genomic_DNA"/>
</dbReference>
<evidence type="ECO:0000256" key="6">
    <source>
        <dbReference type="SAM" id="Phobius"/>
    </source>
</evidence>
<dbReference type="AlphaFoldDB" id="A0A9D2L899"/>
<feature type="transmembrane region" description="Helical" evidence="6">
    <location>
        <begin position="148"/>
        <end position="167"/>
    </location>
</feature>
<feature type="transmembrane region" description="Helical" evidence="6">
    <location>
        <begin position="110"/>
        <end position="128"/>
    </location>
</feature>
<dbReference type="GO" id="GO:0016020">
    <property type="term" value="C:membrane"/>
    <property type="evidence" value="ECO:0007669"/>
    <property type="project" value="UniProtKB-SubCell"/>
</dbReference>
<evidence type="ECO:0000313" key="8">
    <source>
        <dbReference type="EMBL" id="HJB07857.1"/>
    </source>
</evidence>
<reference evidence="8" key="1">
    <citation type="journal article" date="2021" name="PeerJ">
        <title>Extensive microbial diversity within the chicken gut microbiome revealed by metagenomics and culture.</title>
        <authorList>
            <person name="Gilroy R."/>
            <person name="Ravi A."/>
            <person name="Getino M."/>
            <person name="Pursley I."/>
            <person name="Horton D.L."/>
            <person name="Alikhan N.F."/>
            <person name="Baker D."/>
            <person name="Gharbi K."/>
            <person name="Hall N."/>
            <person name="Watson M."/>
            <person name="Adriaenssens E.M."/>
            <person name="Foster-Nyarko E."/>
            <person name="Jarju S."/>
            <person name="Secka A."/>
            <person name="Antonio M."/>
            <person name="Oren A."/>
            <person name="Chaudhuri R.R."/>
            <person name="La Ragione R."/>
            <person name="Hildebrand F."/>
            <person name="Pallen M.J."/>
        </authorList>
    </citation>
    <scope>NUCLEOTIDE SEQUENCE</scope>
    <source>
        <strain evidence="8">CHK188-4685</strain>
    </source>
</reference>